<organism evidence="1 2">
    <name type="scientific">Priestia megaterium (strain ATCC 14581 / DSM 32 / CCUG 1817 / JCM 2506 / NBRC 15308 / NCIMB 9376 / NCTC 10342 / NRRL B-14308 / VKM B-512 / Ford 19)</name>
    <name type="common">Bacillus megaterium</name>
    <dbReference type="NCBI Taxonomy" id="1348623"/>
    <lineage>
        <taxon>Bacteria</taxon>
        <taxon>Bacillati</taxon>
        <taxon>Bacillota</taxon>
        <taxon>Bacilli</taxon>
        <taxon>Bacillales</taxon>
        <taxon>Bacillaceae</taxon>
        <taxon>Priestia</taxon>
    </lineage>
</organism>
<name>A0A0B6AQJ8_PRIM2</name>
<dbReference type="RefSeq" id="WP_034655906.1">
    <property type="nucleotide sequence ID" value="NZ_CP009921.1"/>
</dbReference>
<dbReference type="KEGG" id="bmeg:BG04_5662"/>
<dbReference type="EMBL" id="CP009921">
    <property type="protein sequence ID" value="AJI25741.1"/>
    <property type="molecule type" value="Genomic_DNA"/>
</dbReference>
<dbReference type="AlphaFoldDB" id="A0A0B6AQJ8"/>
<evidence type="ECO:0000313" key="1">
    <source>
        <dbReference type="EMBL" id="AJI25741.1"/>
    </source>
</evidence>
<dbReference type="Gene3D" id="1.10.10.60">
    <property type="entry name" value="Homeodomain-like"/>
    <property type="match status" value="1"/>
</dbReference>
<keyword evidence="1" id="KW-0614">Plasmid</keyword>
<dbReference type="Proteomes" id="UP000031829">
    <property type="component" value="Plasmid pBMV_2"/>
</dbReference>
<evidence type="ECO:0000313" key="2">
    <source>
        <dbReference type="Proteomes" id="UP000031829"/>
    </source>
</evidence>
<sequence length="297" mass="35739">MSENQKLWTKEEDLFLEEQYGQMTFQRIGEHLNRSKESVNKRIIRLNLRSEENCLRKKWTTEQDTFLTENIDIMNNREIGNHLGKSPSSVATRIKILKLARKETLRRWTGQEDEYLLKYYGSKSLEHISIRLQRSIPALESRLNRLGVYGARAHTGNITVYELAKCLQVDVHTIYNWIQNNRLPYKMTRARTRNFIGIDVLAFWKWAEQNKELLNFSKIPRNTLIPEPDWVKKQRRCDYSNRPKHENKKWTEEEDARLWYMFYEENRTQQEIGQLIGRSRHGVQRRLNRLRKKKLTS</sequence>
<dbReference type="HOGENOM" id="CLU_935836_0_0_9"/>
<geneLocation type="plasmid" evidence="1 2">
    <name>pBMV_2</name>
</geneLocation>
<gene>
    <name evidence="1" type="ORF">BG04_5662</name>
</gene>
<proteinExistence type="predicted"/>
<dbReference type="GeneID" id="93645856"/>
<accession>A0A0B6AQJ8</accession>
<reference evidence="1 2" key="1">
    <citation type="journal article" date="2015" name="Genome Announc.">
        <title>Complete genome sequences for 35 biothreat assay-relevant bacillus species.</title>
        <authorList>
            <person name="Johnson S.L."/>
            <person name="Daligault H.E."/>
            <person name="Davenport K.W."/>
            <person name="Jaissle J."/>
            <person name="Frey K.G."/>
            <person name="Ladner J.T."/>
            <person name="Broomall S.M."/>
            <person name="Bishop-Lilly K.A."/>
            <person name="Bruce D.C."/>
            <person name="Gibbons H.S."/>
            <person name="Coyne S.R."/>
            <person name="Lo C.C."/>
            <person name="Meincke L."/>
            <person name="Munk A.C."/>
            <person name="Koroleva G.I."/>
            <person name="Rosenzweig C.N."/>
            <person name="Palacios G.F."/>
            <person name="Redden C.L."/>
            <person name="Minogue T.D."/>
            <person name="Chain P.S."/>
        </authorList>
    </citation>
    <scope>NUCLEOTIDE SEQUENCE [LARGE SCALE GENOMIC DNA]</scope>
    <source>
        <strain evidence="2">ATCC 14581 / DSM 32 / JCM 2506 / NBRC 15308 / NCIMB 9376 / NCTC 10342 / NRRL B-14308 / VKM B-512</strain>
        <plasmid evidence="1 2">pBMV_2</plasmid>
    </source>
</reference>
<protein>
    <submittedName>
        <fullName evidence="1">Bacteriophage CI repressor helix-turn-helix domain protein</fullName>
    </submittedName>
</protein>